<comment type="caution">
    <text evidence="2">The sequence shown here is derived from an EMBL/GenBank/DDBJ whole genome shotgun (WGS) entry which is preliminary data.</text>
</comment>
<gene>
    <name evidence="3" type="ORF">RCL2_002922700</name>
    <name evidence="2" type="ORF">RclHR1_04330017</name>
</gene>
<dbReference type="SUPFAM" id="SSF56112">
    <property type="entry name" value="Protein kinase-like (PK-like)"/>
    <property type="match status" value="1"/>
</dbReference>
<dbReference type="InterPro" id="IPR011009">
    <property type="entry name" value="Kinase-like_dom_sf"/>
</dbReference>
<dbReference type="InterPro" id="IPR051681">
    <property type="entry name" value="Ser/Thr_Kinases-Pseudokinases"/>
</dbReference>
<dbReference type="STRING" id="94130.A0A2Z6SB42"/>
<protein>
    <submittedName>
        <fullName evidence="3">Kinase-like domain-containing protein</fullName>
    </submittedName>
</protein>
<dbReference type="PIRSF" id="PIRSF000654">
    <property type="entry name" value="Integrin-linked_kinase"/>
    <property type="match status" value="1"/>
</dbReference>
<dbReference type="EMBL" id="BEXD01003702">
    <property type="protein sequence ID" value="GBC01799.1"/>
    <property type="molecule type" value="Genomic_DNA"/>
</dbReference>
<keyword evidence="4" id="KW-1185">Reference proteome</keyword>
<name>A0A2Z6SB42_9GLOM</name>
<dbReference type="InterPro" id="IPR000719">
    <property type="entry name" value="Prot_kinase_dom"/>
</dbReference>
<keyword evidence="3" id="KW-0808">Transferase</keyword>
<dbReference type="EMBL" id="BLAL01000315">
    <property type="protein sequence ID" value="GET02860.1"/>
    <property type="molecule type" value="Genomic_DNA"/>
</dbReference>
<reference evidence="3" key="2">
    <citation type="submission" date="2019-10" db="EMBL/GenBank/DDBJ databases">
        <title>Conservation and host-specific expression of non-tandemly repeated heterogenous ribosome RNA gene in arbuscular mycorrhizal fungi.</title>
        <authorList>
            <person name="Maeda T."/>
            <person name="Kobayashi Y."/>
            <person name="Nakagawa T."/>
            <person name="Ezawa T."/>
            <person name="Yamaguchi K."/>
            <person name="Bino T."/>
            <person name="Nishimoto Y."/>
            <person name="Shigenobu S."/>
            <person name="Kawaguchi M."/>
        </authorList>
    </citation>
    <scope>NUCLEOTIDE SEQUENCE</scope>
    <source>
        <strain evidence="3">HR1</strain>
    </source>
</reference>
<dbReference type="Gene3D" id="1.10.510.10">
    <property type="entry name" value="Transferase(Phosphotransferase) domain 1"/>
    <property type="match status" value="1"/>
</dbReference>
<dbReference type="Proteomes" id="UP000247702">
    <property type="component" value="Unassembled WGS sequence"/>
</dbReference>
<dbReference type="AlphaFoldDB" id="A0A2Z6SB42"/>
<dbReference type="InterPro" id="IPR001245">
    <property type="entry name" value="Ser-Thr/Tyr_kinase_cat_dom"/>
</dbReference>
<feature type="domain" description="Protein kinase" evidence="1">
    <location>
        <begin position="28"/>
        <end position="304"/>
    </location>
</feature>
<evidence type="ECO:0000259" key="1">
    <source>
        <dbReference type="PROSITE" id="PS50011"/>
    </source>
</evidence>
<reference evidence="2 4" key="1">
    <citation type="submission" date="2017-11" db="EMBL/GenBank/DDBJ databases">
        <title>The genome of Rhizophagus clarus HR1 reveals common genetic basis of auxotrophy among arbuscular mycorrhizal fungi.</title>
        <authorList>
            <person name="Kobayashi Y."/>
        </authorList>
    </citation>
    <scope>NUCLEOTIDE SEQUENCE [LARGE SCALE GENOMIC DNA]</scope>
    <source>
        <strain evidence="2 4">HR1</strain>
    </source>
</reference>
<dbReference type="OrthoDB" id="6718656at2759"/>
<proteinExistence type="predicted"/>
<sequence length="319" mass="36973">MTTANWIEYGINQNYIQLYPYRDFWNIKINEDSGGEGRFGKVFSAEWLVTNRKVALKKLKKYDVEKFVTEVRMHAKSHSSKNIVRFLGLTKEEGIETSYMMVLEYADQNNLRMFLQKYTNFEWDGKLKISLDIAKGLGYLHSLNIAHRDLHSNNIVINQVHNCTQSEFVARITDFGSATVLSDDNNDNDTNKVLGQIPFTDPKYLNDHRYYRKDLRSDIYSLGVVFWEISSNTAPFMNFMEEFTGDYRDLCLAMAIISGFRENRKILTPDEYYILFKRCWEGEPSERPNIDAVIEALATINPILSNSLVETITIGDTPN</sequence>
<dbReference type="PROSITE" id="PS50011">
    <property type="entry name" value="PROTEIN_KINASE_DOM"/>
    <property type="match status" value="1"/>
</dbReference>
<dbReference type="Pfam" id="PF07714">
    <property type="entry name" value="PK_Tyr_Ser-Thr"/>
    <property type="match status" value="1"/>
</dbReference>
<evidence type="ECO:0000313" key="3">
    <source>
        <dbReference type="EMBL" id="GET02860.1"/>
    </source>
</evidence>
<evidence type="ECO:0000313" key="4">
    <source>
        <dbReference type="Proteomes" id="UP000247702"/>
    </source>
</evidence>
<evidence type="ECO:0000313" key="2">
    <source>
        <dbReference type="EMBL" id="GBC01799.1"/>
    </source>
</evidence>
<keyword evidence="3" id="KW-0418">Kinase</keyword>
<dbReference type="GO" id="GO:0005524">
    <property type="term" value="F:ATP binding"/>
    <property type="evidence" value="ECO:0007669"/>
    <property type="project" value="InterPro"/>
</dbReference>
<dbReference type="PANTHER" id="PTHR44329">
    <property type="entry name" value="SERINE/THREONINE-PROTEIN KINASE TNNI3K-RELATED"/>
    <property type="match status" value="1"/>
</dbReference>
<dbReference type="Proteomes" id="UP000615446">
    <property type="component" value="Unassembled WGS sequence"/>
</dbReference>
<dbReference type="GO" id="GO:0004674">
    <property type="term" value="F:protein serine/threonine kinase activity"/>
    <property type="evidence" value="ECO:0007669"/>
    <property type="project" value="TreeGrafter"/>
</dbReference>
<organism evidence="2 4">
    <name type="scientific">Rhizophagus clarus</name>
    <dbReference type="NCBI Taxonomy" id="94130"/>
    <lineage>
        <taxon>Eukaryota</taxon>
        <taxon>Fungi</taxon>
        <taxon>Fungi incertae sedis</taxon>
        <taxon>Mucoromycota</taxon>
        <taxon>Glomeromycotina</taxon>
        <taxon>Glomeromycetes</taxon>
        <taxon>Glomerales</taxon>
        <taxon>Glomeraceae</taxon>
        <taxon>Rhizophagus</taxon>
    </lineage>
</organism>
<accession>A0A2Z6SB42</accession>